<evidence type="ECO:0000313" key="3">
    <source>
        <dbReference type="Proteomes" id="UP000593571"/>
    </source>
</evidence>
<accession>A0A7J8DVU3</accession>
<keyword evidence="3" id="KW-1185">Reference proteome</keyword>
<comment type="caution">
    <text evidence="2">The sequence shown here is derived from an EMBL/GenBank/DDBJ whole genome shotgun (WGS) entry which is preliminary data.</text>
</comment>
<feature type="region of interest" description="Disordered" evidence="1">
    <location>
        <begin position="70"/>
        <end position="132"/>
    </location>
</feature>
<feature type="compositionally biased region" description="Basic residues" evidence="1">
    <location>
        <begin position="94"/>
        <end position="105"/>
    </location>
</feature>
<sequence>MFLWRSRGKLWEFWTEASGGWGLGQEPWAVFWNCPLTPGTWAEVSALQHGAAHGPSHACCTRERRAVWRPRWRRGRRGPASPGPRRCGPGSRPGSRRRRPLHLHQPRQGPAPGDGHRGEGPGARAVTFPRDP</sequence>
<evidence type="ECO:0000256" key="1">
    <source>
        <dbReference type="SAM" id="MobiDB-lite"/>
    </source>
</evidence>
<evidence type="ECO:0000313" key="2">
    <source>
        <dbReference type="EMBL" id="KAF6427156.1"/>
    </source>
</evidence>
<reference evidence="2 3" key="1">
    <citation type="journal article" date="2020" name="Nature">
        <title>Six reference-quality genomes reveal evolution of bat adaptations.</title>
        <authorList>
            <person name="Jebb D."/>
            <person name="Huang Z."/>
            <person name="Pippel M."/>
            <person name="Hughes G.M."/>
            <person name="Lavrichenko K."/>
            <person name="Devanna P."/>
            <person name="Winkler S."/>
            <person name="Jermiin L.S."/>
            <person name="Skirmuntt E.C."/>
            <person name="Katzourakis A."/>
            <person name="Burkitt-Gray L."/>
            <person name="Ray D.A."/>
            <person name="Sullivan K.A.M."/>
            <person name="Roscito J.G."/>
            <person name="Kirilenko B.M."/>
            <person name="Davalos L.M."/>
            <person name="Corthals A.P."/>
            <person name="Power M.L."/>
            <person name="Jones G."/>
            <person name="Ransome R.D."/>
            <person name="Dechmann D.K.N."/>
            <person name="Locatelli A.G."/>
            <person name="Puechmaille S.J."/>
            <person name="Fedrigo O."/>
            <person name="Jarvis E.D."/>
            <person name="Hiller M."/>
            <person name="Vernes S.C."/>
            <person name="Myers E.W."/>
            <person name="Teeling E.C."/>
        </authorList>
    </citation>
    <scope>NUCLEOTIDE SEQUENCE [LARGE SCALE GENOMIC DNA]</scope>
    <source>
        <strain evidence="2">MRouAeg1</strain>
        <tissue evidence="2">Muscle</tissue>
    </source>
</reference>
<protein>
    <submittedName>
        <fullName evidence="2">Rho guanine nucleotide exchange factor 10</fullName>
    </submittedName>
</protein>
<dbReference type="EMBL" id="JACASE010000011">
    <property type="protein sequence ID" value="KAF6427156.1"/>
    <property type="molecule type" value="Genomic_DNA"/>
</dbReference>
<organism evidence="2 3">
    <name type="scientific">Rousettus aegyptiacus</name>
    <name type="common">Egyptian fruit bat</name>
    <name type="synonym">Pteropus aegyptiacus</name>
    <dbReference type="NCBI Taxonomy" id="9407"/>
    <lineage>
        <taxon>Eukaryota</taxon>
        <taxon>Metazoa</taxon>
        <taxon>Chordata</taxon>
        <taxon>Craniata</taxon>
        <taxon>Vertebrata</taxon>
        <taxon>Euteleostomi</taxon>
        <taxon>Mammalia</taxon>
        <taxon>Eutheria</taxon>
        <taxon>Laurasiatheria</taxon>
        <taxon>Chiroptera</taxon>
        <taxon>Yinpterochiroptera</taxon>
        <taxon>Pteropodoidea</taxon>
        <taxon>Pteropodidae</taxon>
        <taxon>Rousettinae</taxon>
        <taxon>Rousettus</taxon>
    </lineage>
</organism>
<dbReference type="AlphaFoldDB" id="A0A7J8DVU3"/>
<dbReference type="Proteomes" id="UP000593571">
    <property type="component" value="Unassembled WGS sequence"/>
</dbReference>
<gene>
    <name evidence="2" type="ORF">HJG63_000932</name>
</gene>
<name>A0A7J8DVU3_ROUAE</name>
<proteinExistence type="predicted"/>
<feature type="compositionally biased region" description="Low complexity" evidence="1">
    <location>
        <begin position="78"/>
        <end position="93"/>
    </location>
</feature>